<evidence type="ECO:0000313" key="3">
    <source>
        <dbReference type="Proteomes" id="UP000822476"/>
    </source>
</evidence>
<dbReference type="EMBL" id="JTDE01015061">
    <property type="protein sequence ID" value="KAF7233951.1"/>
    <property type="molecule type" value="Genomic_DNA"/>
</dbReference>
<feature type="compositionally biased region" description="Basic residues" evidence="1">
    <location>
        <begin position="1"/>
        <end position="13"/>
    </location>
</feature>
<reference evidence="2" key="1">
    <citation type="submission" date="2019-07" db="EMBL/GenBank/DDBJ databases">
        <title>Annotation for the trematode Paragonimus miyazaki's.</title>
        <authorList>
            <person name="Choi Y.-J."/>
        </authorList>
    </citation>
    <scope>NUCLEOTIDE SEQUENCE</scope>
    <source>
        <strain evidence="2">Japan</strain>
    </source>
</reference>
<protein>
    <recommendedName>
        <fullName evidence="4">DUF4806 domain-containing protein</fullName>
    </recommendedName>
</protein>
<comment type="caution">
    <text evidence="2">The sequence shown here is derived from an EMBL/GenBank/DDBJ whole genome shotgun (WGS) entry which is preliminary data.</text>
</comment>
<dbReference type="Proteomes" id="UP000822476">
    <property type="component" value="Unassembled WGS sequence"/>
</dbReference>
<feature type="region of interest" description="Disordered" evidence="1">
    <location>
        <begin position="1"/>
        <end position="23"/>
    </location>
</feature>
<accession>A0A8S9YCC5</accession>
<organism evidence="2 3">
    <name type="scientific">Paragonimus skrjabini miyazakii</name>
    <dbReference type="NCBI Taxonomy" id="59628"/>
    <lineage>
        <taxon>Eukaryota</taxon>
        <taxon>Metazoa</taxon>
        <taxon>Spiralia</taxon>
        <taxon>Lophotrochozoa</taxon>
        <taxon>Platyhelminthes</taxon>
        <taxon>Trematoda</taxon>
        <taxon>Digenea</taxon>
        <taxon>Plagiorchiida</taxon>
        <taxon>Troglotremata</taxon>
        <taxon>Troglotrematidae</taxon>
        <taxon>Paragonimus</taxon>
    </lineage>
</organism>
<proteinExistence type="predicted"/>
<evidence type="ECO:0000256" key="1">
    <source>
        <dbReference type="SAM" id="MobiDB-lite"/>
    </source>
</evidence>
<name>A0A8S9YCC5_9TREM</name>
<dbReference type="AlphaFoldDB" id="A0A8S9YCC5"/>
<gene>
    <name evidence="2" type="ORF">EG68_12307</name>
</gene>
<feature type="compositionally biased region" description="Polar residues" evidence="1">
    <location>
        <begin position="112"/>
        <end position="134"/>
    </location>
</feature>
<evidence type="ECO:0000313" key="2">
    <source>
        <dbReference type="EMBL" id="KAF7233951.1"/>
    </source>
</evidence>
<keyword evidence="3" id="KW-1185">Reference proteome</keyword>
<evidence type="ECO:0008006" key="4">
    <source>
        <dbReference type="Google" id="ProtNLM"/>
    </source>
</evidence>
<sequence length="349" mass="38911">MDKRIQRTGKPPRRLLSMSSSDESYVSLDGTDIRQPLYEPLPLHTRPADSLRTIQPVLTGCNPRLLPATSSLTASPKLPTPLSLAHVILSPTPVYHTFSPKTISPIVRPNEMSPSATTSQMGNFPTPTSFPQLSGPSLYSTMPAPTVPSPASGSSSSVDSTTVPVSRELLNTLLRQQTSMMVTLNHVVKELAFIKERQDSFRMVSEPSTSHDERDILAHLFPAQTVARFKELESDLRTQSHRKVVMDYLHGLHAPTARQLVRQCMRKTIGTELALHITYVGGKGRIAFKDCTLRHAIEEVVLSNPPYANISREDIITWMRIWFYNARNRGGIGRMRRKRKQNDGGPVNL</sequence>
<feature type="region of interest" description="Disordered" evidence="1">
    <location>
        <begin position="106"/>
        <end position="134"/>
    </location>
</feature>